<reference evidence="2" key="2">
    <citation type="submission" date="2025-08" db="UniProtKB">
        <authorList>
            <consortium name="Ensembl"/>
        </authorList>
    </citation>
    <scope>IDENTIFICATION</scope>
</reference>
<dbReference type="GO" id="GO:0005813">
    <property type="term" value="C:centrosome"/>
    <property type="evidence" value="ECO:0007669"/>
    <property type="project" value="TreeGrafter"/>
</dbReference>
<feature type="compositionally biased region" description="Basic and acidic residues" evidence="1">
    <location>
        <begin position="67"/>
        <end position="78"/>
    </location>
</feature>
<reference evidence="2 3" key="1">
    <citation type="submission" date="2008-02" db="EMBL/GenBank/DDBJ databases">
        <title>A 6x draft sequence assembly of the Pongo pygmaeus abelii genome.</title>
        <authorList>
            <person name="Wilson R.K."/>
            <person name="Mardis E."/>
        </authorList>
    </citation>
    <scope>NUCLEOTIDE SEQUENCE [LARGE SCALE GENOMIC DNA]</scope>
</reference>
<proteinExistence type="predicted"/>
<feature type="compositionally biased region" description="Pro residues" evidence="1">
    <location>
        <begin position="177"/>
        <end position="187"/>
    </location>
</feature>
<feature type="compositionally biased region" description="Gly residues" evidence="1">
    <location>
        <begin position="202"/>
        <end position="215"/>
    </location>
</feature>
<dbReference type="PANTHER" id="PTHR18947">
    <property type="entry name" value="HOOK PROTEINS"/>
    <property type="match status" value="1"/>
</dbReference>
<feature type="compositionally biased region" description="Basic and acidic residues" evidence="1">
    <location>
        <begin position="321"/>
        <end position="334"/>
    </location>
</feature>
<dbReference type="GeneTree" id="ENSGT00940000154785"/>
<dbReference type="PANTHER" id="PTHR18947:SF31">
    <property type="entry name" value="PROTEIN DAPLE"/>
    <property type="match status" value="1"/>
</dbReference>
<dbReference type="GO" id="GO:0031122">
    <property type="term" value="P:cytoplasmic microtubule organization"/>
    <property type="evidence" value="ECO:0007669"/>
    <property type="project" value="TreeGrafter"/>
</dbReference>
<gene>
    <name evidence="2" type="primary">CCDC88C</name>
</gene>
<feature type="region of interest" description="Disordered" evidence="1">
    <location>
        <begin position="310"/>
        <end position="378"/>
    </location>
</feature>
<keyword evidence="3" id="KW-1185">Reference proteome</keyword>
<dbReference type="InterPro" id="IPR036872">
    <property type="entry name" value="CH_dom_sf"/>
</dbReference>
<evidence type="ECO:0000313" key="3">
    <source>
        <dbReference type="Proteomes" id="UP000001595"/>
    </source>
</evidence>
<dbReference type="Ensembl" id="ENSPPYT00000054135.1">
    <property type="protein sequence ID" value="ENSPPYP00000035417.1"/>
    <property type="gene ID" value="ENSPPYG00000006066.3"/>
</dbReference>
<feature type="compositionally biased region" description="Pro residues" evidence="1">
    <location>
        <begin position="96"/>
        <end position="110"/>
    </location>
</feature>
<dbReference type="Proteomes" id="UP000001595">
    <property type="component" value="Chromosome 14"/>
</dbReference>
<feature type="compositionally biased region" description="Polar residues" evidence="1">
    <location>
        <begin position="335"/>
        <end position="344"/>
    </location>
</feature>
<dbReference type="SUPFAM" id="SSF116907">
    <property type="entry name" value="Hook domain"/>
    <property type="match status" value="1"/>
</dbReference>
<evidence type="ECO:0000256" key="1">
    <source>
        <dbReference type="SAM" id="MobiDB-lite"/>
    </source>
</evidence>
<dbReference type="Gene3D" id="1.10.418.10">
    <property type="entry name" value="Calponin-like domain"/>
    <property type="match status" value="1"/>
</dbReference>
<organism evidence="2 3">
    <name type="scientific">Pongo abelii</name>
    <name type="common">Sumatran orangutan</name>
    <name type="synonym">Pongo pygmaeus abelii</name>
    <dbReference type="NCBI Taxonomy" id="9601"/>
    <lineage>
        <taxon>Eukaryota</taxon>
        <taxon>Metazoa</taxon>
        <taxon>Chordata</taxon>
        <taxon>Craniata</taxon>
        <taxon>Vertebrata</taxon>
        <taxon>Euteleostomi</taxon>
        <taxon>Mammalia</taxon>
        <taxon>Eutheria</taxon>
        <taxon>Euarchontoglires</taxon>
        <taxon>Primates</taxon>
        <taxon>Haplorrhini</taxon>
        <taxon>Catarrhini</taxon>
        <taxon>Hominidae</taxon>
        <taxon>Pongo</taxon>
    </lineage>
</organism>
<feature type="compositionally biased region" description="Basic and acidic residues" evidence="1">
    <location>
        <begin position="126"/>
        <end position="142"/>
    </location>
</feature>
<accession>A0A8I5TQ38</accession>
<protein>
    <submittedName>
        <fullName evidence="2">Coiled-coil domain containing 88C</fullName>
    </submittedName>
</protein>
<dbReference type="GO" id="GO:0005737">
    <property type="term" value="C:cytoplasm"/>
    <property type="evidence" value="ECO:0007669"/>
    <property type="project" value="TreeGrafter"/>
</dbReference>
<dbReference type="GO" id="GO:0051959">
    <property type="term" value="F:dynein light intermediate chain binding"/>
    <property type="evidence" value="ECO:0007669"/>
    <property type="project" value="TreeGrafter"/>
</dbReference>
<reference evidence="2" key="3">
    <citation type="submission" date="2025-09" db="UniProtKB">
        <authorList>
            <consortium name="Ensembl"/>
        </authorList>
    </citation>
    <scope>IDENTIFICATION</scope>
</reference>
<dbReference type="AlphaFoldDB" id="A0A8I5TQ38"/>
<evidence type="ECO:0000313" key="2">
    <source>
        <dbReference type="Ensembl" id="ENSPPYP00000035417.1"/>
    </source>
</evidence>
<feature type="region of interest" description="Disordered" evidence="1">
    <location>
        <begin position="1"/>
        <end position="217"/>
    </location>
</feature>
<feature type="compositionally biased region" description="Low complexity" evidence="1">
    <location>
        <begin position="111"/>
        <end position="121"/>
    </location>
</feature>
<sequence>MYLGLHLPGVRKGAGPSSPSPERAAACGRPRRAEQPRRAGRPTSRHAPVPAHPSSHVALGPRLQAHARRDAPRAEAPHAGRLRSARARDPTGGEPGPAPPPPWATSPLPAPRVAASRARAPGLPGWHREAARRSPRAAEGRGRPHCSSPSGGPSPSPRPGRGAGPPKPRNVGSRAPPLSPGREPPQPRARCSLRSRFVPRRGGTGTRGGGRGAGGRSLSMDVTVSELLELFLQSPLVTWVKTFGPFGSGNQDNLTMYMDLVDGIFLNQIMLQIDPRPTNQRINKHVNNDVNLRIQNLTILVRNIKTYYQRHEESGGSQSPSEDKLGDRRFRPHQESPTPFNSAHPQVLLWEPLSDGGNLSHDGTSGFQWVKQRVDQGT</sequence>
<name>A0A8I5TQ38_PONAB</name>
<dbReference type="GO" id="GO:0008017">
    <property type="term" value="F:microtubule binding"/>
    <property type="evidence" value="ECO:0007669"/>
    <property type="project" value="TreeGrafter"/>
</dbReference>
<dbReference type="GO" id="GO:0030705">
    <property type="term" value="P:cytoskeleton-dependent intracellular transport"/>
    <property type="evidence" value="ECO:0007669"/>
    <property type="project" value="TreeGrafter"/>
</dbReference>